<dbReference type="InterPro" id="IPR024078">
    <property type="entry name" value="LmbE-like_dom_sf"/>
</dbReference>
<comment type="caution">
    <text evidence="5">The sequence shown here is derived from an EMBL/GenBank/DDBJ whole genome shotgun (WGS) entry which is preliminary data.</text>
</comment>
<dbReference type="OMA" id="YVLESVN"/>
<keyword evidence="4" id="KW-1133">Transmembrane helix</keyword>
<dbReference type="OrthoDB" id="440160at2759"/>
<dbReference type="EC" id="3.5.1.89" evidence="2"/>
<name>A0A6A5BWQ8_NAEFO</name>
<gene>
    <name evidence="5" type="ORF">FDP41_002783</name>
</gene>
<dbReference type="VEuPathDB" id="AmoebaDB:NF0087500"/>
<keyword evidence="4" id="KW-0472">Membrane</keyword>
<evidence type="ECO:0000313" key="5">
    <source>
        <dbReference type="EMBL" id="KAF0978268.1"/>
    </source>
</evidence>
<dbReference type="VEuPathDB" id="AmoebaDB:NfTy_056600"/>
<dbReference type="GO" id="GO:0006506">
    <property type="term" value="P:GPI anchor biosynthetic process"/>
    <property type="evidence" value="ECO:0007669"/>
    <property type="project" value="UniProtKB-UniPathway"/>
</dbReference>
<dbReference type="AlphaFoldDB" id="A0A6A5BWQ8"/>
<dbReference type="InterPro" id="IPR003737">
    <property type="entry name" value="GlcNAc_PI_deacetylase-related"/>
</dbReference>
<dbReference type="Proteomes" id="UP000444721">
    <property type="component" value="Unassembled WGS sequence"/>
</dbReference>
<evidence type="ECO:0000256" key="1">
    <source>
        <dbReference type="ARBA" id="ARBA00006066"/>
    </source>
</evidence>
<dbReference type="GO" id="GO:0016020">
    <property type="term" value="C:membrane"/>
    <property type="evidence" value="ECO:0007669"/>
    <property type="project" value="GOC"/>
</dbReference>
<dbReference type="RefSeq" id="XP_044562981.1">
    <property type="nucleotide sequence ID" value="XM_044706015.1"/>
</dbReference>
<keyword evidence="4" id="KW-0812">Transmembrane</keyword>
<dbReference type="GeneID" id="68110001"/>
<proteinExistence type="inferred from homology"/>
<dbReference type="Pfam" id="PF02585">
    <property type="entry name" value="PIG-L"/>
    <property type="match status" value="1"/>
</dbReference>
<evidence type="ECO:0000256" key="4">
    <source>
        <dbReference type="SAM" id="Phobius"/>
    </source>
</evidence>
<evidence type="ECO:0000256" key="3">
    <source>
        <dbReference type="SAM" id="MobiDB-lite"/>
    </source>
</evidence>
<dbReference type="GO" id="GO:0000225">
    <property type="term" value="F:N-acetylglucosaminylphosphatidylinositol deacetylase activity"/>
    <property type="evidence" value="ECO:0007669"/>
    <property type="project" value="UniProtKB-EC"/>
</dbReference>
<dbReference type="VEuPathDB" id="AmoebaDB:FDP41_002783"/>
<dbReference type="PANTHER" id="PTHR12993">
    <property type="entry name" value="N-ACETYLGLUCOSAMINYL-PHOSPHATIDYLINOSITOL DE-N-ACETYLASE-RELATED"/>
    <property type="match status" value="1"/>
</dbReference>
<protein>
    <recommendedName>
        <fullName evidence="2">N-acetylglucosaminylphosphatidylinositol deacetylase</fullName>
        <ecNumber evidence="2">3.5.1.89</ecNumber>
    </recommendedName>
</protein>
<comment type="similarity">
    <text evidence="1">Belongs to the PIGL family.</text>
</comment>
<dbReference type="PANTHER" id="PTHR12993:SF11">
    <property type="entry name" value="N-ACETYLGLUCOSAMINYL-PHOSPHATIDYLINOSITOL DE-N-ACETYLASE"/>
    <property type="match status" value="1"/>
</dbReference>
<feature type="transmembrane region" description="Helical" evidence="4">
    <location>
        <begin position="53"/>
        <end position="74"/>
    </location>
</feature>
<evidence type="ECO:0000256" key="2">
    <source>
        <dbReference type="ARBA" id="ARBA00012176"/>
    </source>
</evidence>
<sequence length="359" mass="41802">MEGQEALQNSNGNIDVNRKLYALYKQLKAVSSQSRDFHHSEYSDFKYSDLNNWLWFIKVFLILFNVGLFIYILYLMKRKFAKETILKMINNSQTTQLEEDKNTNSIHLEDDSKNEHNAPEKRVGIIISHPDDEAMFFTPIIVSLVEQNIPIHILCLSTGNVLGLGQERIRELERSCIELGVCNSNSDSSLSLVKSLSDLIRSENNKIVIVDHDELKDGMRQTWNTELIAQLVYKFVQKFNISTILTFDERGISDHPNHIATWNGVREFKIRCEREKCFNHVDVFQLETSSLIRKYLGVLDLIVSLHKNSDHNVTIFTPSPLFAWKAMRAHHSQFVWFRKLFVLFSRYTFVNTFTKLSLC</sequence>
<feature type="region of interest" description="Disordered" evidence="3">
    <location>
        <begin position="99"/>
        <end position="119"/>
    </location>
</feature>
<dbReference type="UniPathway" id="UPA00196"/>
<dbReference type="GO" id="GO:0005783">
    <property type="term" value="C:endoplasmic reticulum"/>
    <property type="evidence" value="ECO:0007669"/>
    <property type="project" value="TreeGrafter"/>
</dbReference>
<dbReference type="Gene3D" id="3.40.50.10320">
    <property type="entry name" value="LmbE-like"/>
    <property type="match status" value="1"/>
</dbReference>
<dbReference type="SUPFAM" id="SSF102588">
    <property type="entry name" value="LmbE-like"/>
    <property type="match status" value="1"/>
</dbReference>
<organism evidence="5 6">
    <name type="scientific">Naegleria fowleri</name>
    <name type="common">Brain eating amoeba</name>
    <dbReference type="NCBI Taxonomy" id="5763"/>
    <lineage>
        <taxon>Eukaryota</taxon>
        <taxon>Discoba</taxon>
        <taxon>Heterolobosea</taxon>
        <taxon>Tetramitia</taxon>
        <taxon>Eutetramitia</taxon>
        <taxon>Vahlkampfiidae</taxon>
        <taxon>Naegleria</taxon>
    </lineage>
</organism>
<evidence type="ECO:0000313" key="6">
    <source>
        <dbReference type="Proteomes" id="UP000444721"/>
    </source>
</evidence>
<dbReference type="EMBL" id="VFQX01000030">
    <property type="protein sequence ID" value="KAF0978268.1"/>
    <property type="molecule type" value="Genomic_DNA"/>
</dbReference>
<reference evidence="5 6" key="1">
    <citation type="journal article" date="2019" name="Sci. Rep.">
        <title>Nanopore sequencing improves the draft genome of the human pathogenic amoeba Naegleria fowleri.</title>
        <authorList>
            <person name="Liechti N."/>
            <person name="Schurch N."/>
            <person name="Bruggmann R."/>
            <person name="Wittwer M."/>
        </authorList>
    </citation>
    <scope>NUCLEOTIDE SEQUENCE [LARGE SCALE GENOMIC DNA]</scope>
    <source>
        <strain evidence="5 6">ATCC 30894</strain>
    </source>
</reference>
<keyword evidence="6" id="KW-1185">Reference proteome</keyword>
<accession>A0A6A5BWQ8</accession>